<reference evidence="2 3" key="1">
    <citation type="journal article" date="2019" name="Environ. Microbiol.">
        <title>Species interactions and distinct microbial communities in high Arctic permafrost affected cryosols are associated with the CH4 and CO2 gas fluxes.</title>
        <authorList>
            <person name="Altshuler I."/>
            <person name="Hamel J."/>
            <person name="Turney S."/>
            <person name="Magnuson E."/>
            <person name="Levesque R."/>
            <person name="Greer C."/>
            <person name="Whyte L.G."/>
        </authorList>
    </citation>
    <scope>NUCLEOTIDE SEQUENCE [LARGE SCALE GENOMIC DNA]</scope>
    <source>
        <strain evidence="2 3">S06.C</strain>
    </source>
</reference>
<proteinExistence type="predicted"/>
<keyword evidence="1" id="KW-0812">Transmembrane</keyword>
<protein>
    <submittedName>
        <fullName evidence="2">Uncharacterized protein</fullName>
    </submittedName>
</protein>
<evidence type="ECO:0000313" key="2">
    <source>
        <dbReference type="EMBL" id="TPG25758.1"/>
    </source>
</evidence>
<feature type="transmembrane region" description="Helical" evidence="1">
    <location>
        <begin position="59"/>
        <end position="79"/>
    </location>
</feature>
<comment type="caution">
    <text evidence="2">The sequence shown here is derived from an EMBL/GenBank/DDBJ whole genome shotgun (WGS) entry which is preliminary data.</text>
</comment>
<dbReference type="AlphaFoldDB" id="A0A502DKC4"/>
<gene>
    <name evidence="2" type="ORF">EAH82_15135</name>
</gene>
<name>A0A502DKC4_9BURK</name>
<accession>A0A502DKC4</accession>
<evidence type="ECO:0000256" key="1">
    <source>
        <dbReference type="SAM" id="Phobius"/>
    </source>
</evidence>
<evidence type="ECO:0000313" key="3">
    <source>
        <dbReference type="Proteomes" id="UP000319212"/>
    </source>
</evidence>
<dbReference type="Proteomes" id="UP000319212">
    <property type="component" value="Unassembled WGS sequence"/>
</dbReference>
<sequence length="101" mass="11171">MRVLAIVWALAAVIGMGQAIKPSVDGTSMLADWAKSAGWLFGAQLHWSGTETDEGMKALLWKSIGQVLFYFGWVAALVMTKPRRKRGSMDMERFTTHAGLR</sequence>
<dbReference type="EMBL" id="RCZI01000004">
    <property type="protein sequence ID" value="TPG25758.1"/>
    <property type="molecule type" value="Genomic_DNA"/>
</dbReference>
<keyword evidence="1" id="KW-0472">Membrane</keyword>
<organism evidence="2 3">
    <name type="scientific">Variovorax guangxiensis</name>
    <dbReference type="NCBI Taxonomy" id="1775474"/>
    <lineage>
        <taxon>Bacteria</taxon>
        <taxon>Pseudomonadati</taxon>
        <taxon>Pseudomonadota</taxon>
        <taxon>Betaproteobacteria</taxon>
        <taxon>Burkholderiales</taxon>
        <taxon>Comamonadaceae</taxon>
        <taxon>Variovorax</taxon>
    </lineage>
</organism>
<keyword evidence="1" id="KW-1133">Transmembrane helix</keyword>